<sequence>MWAEEKLLHAGHGKWAFSRWRSAVTFLILFVLLPLSVLWLLHFAPLAHAAPVEAIRYATGHWNWSSYDESKNTVSSGTFQPNFQCAEFVARSIAAAGSIGDLKVDSTSDQLGSLLYNGKRYNVRMVTGLYNFLIDTGIGKDVGTDKQSATLGSVVIYGNFEHTAIVTNVTDPSQIKVTAHNTALLDYAIDGFYRSYPDDPMSITHIVLVNYNKVSSGARLPVSTPPKLPSPLLAPAPYNGSIVTSGINLSWRSVGGAKGYEVAIYNVWGQPVAGISTINTSFSFPLQSLPYGVYNYTIQPVSDMASFVTYEDTFNYEPESCLLTPSALECGGASGVGAVPQRNPSLGMLLITQPDIPVLKPGEVKQISFTVQNTGRLIWPEGSVKLINVNGQTLQATPPQLPAIAAGALVTWQFSIKAPQQPGAYDSIWQLAFYGQPFGERIHIAAVVLPEGSDADLGQMIQGMIDDARQKLNQKFEETWEGIKRDIERRIQEEIQRQVERQIRSICGVAPTAIVIASGIVWWRRRRRGEWL</sequence>
<gene>
    <name evidence="2" type="ORF">SE17_02595</name>
</gene>
<evidence type="ECO:0000313" key="2">
    <source>
        <dbReference type="EMBL" id="KPV54627.1"/>
    </source>
</evidence>
<evidence type="ECO:0000313" key="3">
    <source>
        <dbReference type="Proteomes" id="UP000050509"/>
    </source>
</evidence>
<comment type="caution">
    <text evidence="2">The sequence shown here is derived from an EMBL/GenBank/DDBJ whole genome shotgun (WGS) entry which is preliminary data.</text>
</comment>
<dbReference type="Proteomes" id="UP000050509">
    <property type="component" value="Unassembled WGS sequence"/>
</dbReference>
<dbReference type="Gene3D" id="2.60.40.10">
    <property type="entry name" value="Immunoglobulins"/>
    <property type="match status" value="1"/>
</dbReference>
<dbReference type="InterPro" id="IPR013783">
    <property type="entry name" value="Ig-like_fold"/>
</dbReference>
<dbReference type="InterPro" id="IPR032350">
    <property type="entry name" value="Nbr1_FW"/>
</dbReference>
<keyword evidence="3" id="KW-1185">Reference proteome</keyword>
<accession>A0A0P9FMZ6</accession>
<dbReference type="Pfam" id="PF16158">
    <property type="entry name" value="N_BRCA1_IG"/>
    <property type="match status" value="1"/>
</dbReference>
<reference evidence="2 3" key="1">
    <citation type="submission" date="2015-09" db="EMBL/GenBank/DDBJ databases">
        <title>Draft genome sequence of Kouleothrix aurantiaca JCM 19913.</title>
        <authorList>
            <person name="Hemp J."/>
        </authorList>
    </citation>
    <scope>NUCLEOTIDE SEQUENCE [LARGE SCALE GENOMIC DNA]</scope>
    <source>
        <strain evidence="2 3">COM-B</strain>
    </source>
</reference>
<evidence type="ECO:0000259" key="1">
    <source>
        <dbReference type="Pfam" id="PF16158"/>
    </source>
</evidence>
<proteinExistence type="predicted"/>
<dbReference type="AlphaFoldDB" id="A0A0P9FMZ6"/>
<dbReference type="EMBL" id="LJCR01000030">
    <property type="protein sequence ID" value="KPV54627.1"/>
    <property type="molecule type" value="Genomic_DNA"/>
</dbReference>
<organism evidence="2 3">
    <name type="scientific">Kouleothrix aurantiaca</name>
    <dbReference type="NCBI Taxonomy" id="186479"/>
    <lineage>
        <taxon>Bacteria</taxon>
        <taxon>Bacillati</taxon>
        <taxon>Chloroflexota</taxon>
        <taxon>Chloroflexia</taxon>
        <taxon>Chloroflexales</taxon>
        <taxon>Roseiflexineae</taxon>
        <taxon>Roseiflexaceae</taxon>
        <taxon>Kouleothrix</taxon>
    </lineage>
</organism>
<protein>
    <recommendedName>
        <fullName evidence="1">Nbr1 FW domain-containing protein</fullName>
    </recommendedName>
</protein>
<name>A0A0P9FMZ6_9CHLR</name>
<feature type="domain" description="Nbr1 FW" evidence="1">
    <location>
        <begin position="353"/>
        <end position="445"/>
    </location>
</feature>